<protein>
    <recommendedName>
        <fullName evidence="1">Protein CR006 P-loop domain-containing protein</fullName>
    </recommendedName>
</protein>
<dbReference type="KEGG" id="wch:wcw_0419"/>
<sequence length="148" mass="17120">MLTSNATGANRSSSISKLDSLLYEYESEYHYLFSLVYEAANSKEKAGLQQNYPLPNIARRLLESFLAFRLPSKSGELRQQLDFIDFDVVKKTRILRFLHTYSHSGQISDSEHDPSILIETKQVLNDLLCLIQKDDYRHFNQMKALVTK</sequence>
<dbReference type="EMBL" id="CP001928">
    <property type="protein sequence ID" value="ADI37791.1"/>
    <property type="molecule type" value="Genomic_DNA"/>
</dbReference>
<dbReference type="eggNOG" id="COG4694">
    <property type="taxonomic scope" value="Bacteria"/>
</dbReference>
<evidence type="ECO:0000313" key="2">
    <source>
        <dbReference type="EMBL" id="ADI37791.1"/>
    </source>
</evidence>
<reference evidence="2 3" key="1">
    <citation type="journal article" date="2010" name="PLoS ONE">
        <title>The Waddlia genome: a window into chlamydial biology.</title>
        <authorList>
            <person name="Bertelli C."/>
            <person name="Collyn F."/>
            <person name="Croxatto A."/>
            <person name="Ruckert C."/>
            <person name="Polkinghorne A."/>
            <person name="Kebbi-Beghdadi C."/>
            <person name="Goesmann A."/>
            <person name="Vaughan L."/>
            <person name="Greub G."/>
        </authorList>
    </citation>
    <scope>NUCLEOTIDE SEQUENCE [LARGE SCALE GENOMIC DNA]</scope>
    <source>
        <strain evidence="3">ATCC VR-1470 / WSU 86-1044</strain>
    </source>
</reference>
<keyword evidence="3" id="KW-1185">Reference proteome</keyword>
<dbReference type="STRING" id="716544.wcw_0419"/>
<name>D6YUI0_WADCW</name>
<dbReference type="InterPro" id="IPR026866">
    <property type="entry name" value="CR006_AAA"/>
</dbReference>
<dbReference type="Pfam" id="PF13166">
    <property type="entry name" value="AAA_13"/>
    <property type="match status" value="1"/>
</dbReference>
<evidence type="ECO:0000313" key="3">
    <source>
        <dbReference type="Proteomes" id="UP000001505"/>
    </source>
</evidence>
<evidence type="ECO:0000259" key="1">
    <source>
        <dbReference type="Pfam" id="PF13166"/>
    </source>
</evidence>
<proteinExistence type="predicted"/>
<organism evidence="2 3">
    <name type="scientific">Waddlia chondrophila (strain ATCC VR-1470 / WSU 86-1044)</name>
    <dbReference type="NCBI Taxonomy" id="716544"/>
    <lineage>
        <taxon>Bacteria</taxon>
        <taxon>Pseudomonadati</taxon>
        <taxon>Chlamydiota</taxon>
        <taxon>Chlamydiia</taxon>
        <taxon>Parachlamydiales</taxon>
        <taxon>Waddliaceae</taxon>
        <taxon>Waddlia</taxon>
    </lineage>
</organism>
<gene>
    <name evidence="2" type="ordered locus">wcw_0419</name>
</gene>
<feature type="domain" description="Protein CR006 P-loop" evidence="1">
    <location>
        <begin position="9"/>
        <end position="128"/>
    </location>
</feature>
<accession>D6YUI0</accession>
<dbReference type="HOGENOM" id="CLU_1926718_0_0_0"/>
<dbReference type="AlphaFoldDB" id="D6YUI0"/>
<dbReference type="Proteomes" id="UP000001505">
    <property type="component" value="Chromosome"/>
</dbReference>